<reference evidence="6 7" key="1">
    <citation type="submission" date="2017-12" db="EMBL/GenBank/DDBJ databases">
        <title>Sequencing, de novo assembly and annotation of complete genome of a new Thraustochytrid species, strain FCC1311.</title>
        <authorList>
            <person name="Sedici K."/>
            <person name="Godart F."/>
            <person name="Aiese Cigliano R."/>
            <person name="Sanseverino W."/>
            <person name="Barakat M."/>
            <person name="Ortet P."/>
            <person name="Marechal E."/>
            <person name="Cagnac O."/>
            <person name="Amato A."/>
        </authorList>
    </citation>
    <scope>NUCLEOTIDE SEQUENCE [LARGE SCALE GENOMIC DNA]</scope>
</reference>
<evidence type="ECO:0000256" key="3">
    <source>
        <dbReference type="ARBA" id="ARBA00022989"/>
    </source>
</evidence>
<keyword evidence="7" id="KW-1185">Reference proteome</keyword>
<dbReference type="GO" id="GO:0016020">
    <property type="term" value="C:membrane"/>
    <property type="evidence" value="ECO:0007669"/>
    <property type="project" value="UniProtKB-SubCell"/>
</dbReference>
<feature type="transmembrane region" description="Helical" evidence="5">
    <location>
        <begin position="224"/>
        <end position="241"/>
    </location>
</feature>
<feature type="transmembrane region" description="Helical" evidence="5">
    <location>
        <begin position="98"/>
        <end position="116"/>
    </location>
</feature>
<dbReference type="SUPFAM" id="SSF103481">
    <property type="entry name" value="Multidrug resistance efflux transporter EmrE"/>
    <property type="match status" value="1"/>
</dbReference>
<comment type="caution">
    <text evidence="6">The sequence shown here is derived from an EMBL/GenBank/DDBJ whole genome shotgun (WGS) entry which is preliminary data.</text>
</comment>
<dbReference type="InterPro" id="IPR037185">
    <property type="entry name" value="EmrE-like"/>
</dbReference>
<organism evidence="6 7">
    <name type="scientific">Hondaea fermentalgiana</name>
    <dbReference type="NCBI Taxonomy" id="2315210"/>
    <lineage>
        <taxon>Eukaryota</taxon>
        <taxon>Sar</taxon>
        <taxon>Stramenopiles</taxon>
        <taxon>Bigyra</taxon>
        <taxon>Labyrinthulomycetes</taxon>
        <taxon>Thraustochytrida</taxon>
        <taxon>Thraustochytriidae</taxon>
        <taxon>Hondaea</taxon>
    </lineage>
</organism>
<feature type="transmembrane region" description="Helical" evidence="5">
    <location>
        <begin position="191"/>
        <end position="212"/>
    </location>
</feature>
<evidence type="ECO:0000256" key="5">
    <source>
        <dbReference type="SAM" id="Phobius"/>
    </source>
</evidence>
<keyword evidence="4 5" id="KW-0472">Membrane</keyword>
<gene>
    <name evidence="6" type="ORF">FCC1311_103852</name>
</gene>
<dbReference type="EMBL" id="BEYU01000182">
    <property type="protein sequence ID" value="GBG34161.1"/>
    <property type="molecule type" value="Genomic_DNA"/>
</dbReference>
<dbReference type="GO" id="GO:0015095">
    <property type="term" value="F:magnesium ion transmembrane transporter activity"/>
    <property type="evidence" value="ECO:0007669"/>
    <property type="project" value="InterPro"/>
</dbReference>
<feature type="transmembrane region" description="Helical" evidence="5">
    <location>
        <begin position="7"/>
        <end position="29"/>
    </location>
</feature>
<feature type="transmembrane region" description="Helical" evidence="5">
    <location>
        <begin position="128"/>
        <end position="149"/>
    </location>
</feature>
<accession>A0A2R5H092</accession>
<dbReference type="PANTHER" id="PTHR12570:SF65">
    <property type="entry name" value="MAGNESIUM TRANSPORTER NIPA9-RELATED"/>
    <property type="match status" value="1"/>
</dbReference>
<keyword evidence="2 5" id="KW-0812">Transmembrane</keyword>
<proteinExistence type="predicted"/>
<dbReference type="OrthoDB" id="165382at2759"/>
<sequence>MYLDPLFLFGNFCLTIINTVLNLASMAFADASVTIPFGGLHIVLNVPLAYAINRERSSLRALFLNGLIFVSVVIILVSGNRESTEITARELAGNFFQLSFFVVTMCIVALGLFVRMSMLSPLEKAQRLGMTMGAGLIGALTQLFAKAMSLCLKDGAWESPITYFFILTTIISALCQVYSLNRCLDLFSASFTVPIVNAVIIVVGSLYSAVFFREVERWDTESRIFVPFGIFLCAASIAALSNEPEPTEVREPAMSELSSAAFEEALIDPEATQKKEAHVNTLRIGILQLQYW</sequence>
<dbReference type="Pfam" id="PF05653">
    <property type="entry name" value="Mg_trans_NIPA"/>
    <property type="match status" value="1"/>
</dbReference>
<evidence type="ECO:0000256" key="2">
    <source>
        <dbReference type="ARBA" id="ARBA00022692"/>
    </source>
</evidence>
<dbReference type="PANTHER" id="PTHR12570">
    <property type="match status" value="1"/>
</dbReference>
<evidence type="ECO:0000256" key="4">
    <source>
        <dbReference type="ARBA" id="ARBA00023136"/>
    </source>
</evidence>
<evidence type="ECO:0000313" key="6">
    <source>
        <dbReference type="EMBL" id="GBG34161.1"/>
    </source>
</evidence>
<evidence type="ECO:0000313" key="7">
    <source>
        <dbReference type="Proteomes" id="UP000241890"/>
    </source>
</evidence>
<protein>
    <submittedName>
        <fullName evidence="6">Magnesium transporter NIPA2</fullName>
    </submittedName>
</protein>
<dbReference type="AlphaFoldDB" id="A0A2R5H092"/>
<name>A0A2R5H092_9STRA</name>
<feature type="transmembrane region" description="Helical" evidence="5">
    <location>
        <begin position="59"/>
        <end position="78"/>
    </location>
</feature>
<evidence type="ECO:0000256" key="1">
    <source>
        <dbReference type="ARBA" id="ARBA00004141"/>
    </source>
</evidence>
<dbReference type="InterPro" id="IPR008521">
    <property type="entry name" value="Mg_trans_NIPA"/>
</dbReference>
<dbReference type="InParanoid" id="A0A2R5H092"/>
<feature type="transmembrane region" description="Helical" evidence="5">
    <location>
        <begin position="161"/>
        <end position="179"/>
    </location>
</feature>
<comment type="subcellular location">
    <subcellularLocation>
        <location evidence="1">Membrane</location>
        <topology evidence="1">Multi-pass membrane protein</topology>
    </subcellularLocation>
</comment>
<dbReference type="Proteomes" id="UP000241890">
    <property type="component" value="Unassembled WGS sequence"/>
</dbReference>
<keyword evidence="3 5" id="KW-1133">Transmembrane helix</keyword>